<comment type="caution">
    <text evidence="1">The sequence shown here is derived from an EMBL/GenBank/DDBJ whole genome shotgun (WGS) entry which is preliminary data.</text>
</comment>
<protein>
    <submittedName>
        <fullName evidence="1">ArsR family transcriptional regulator</fullName>
    </submittedName>
</protein>
<sequence length="220" mass="23433">MALGLVGRHTSGMTDDLAAVAALHDPVRRVLYDYVAAQGRAVGRNEAAEQAGISRTLAAFHLDKLAEAGLLEVDFMRLTEARPGPGGGRPAKVYRRGTIARTVTLPHRDYEQLAALLAEAVHDTAADDRAVAAAGVAGARLHEPGAWLATLRARGYEPYVDGARVRLRNCPFRQVAQAQPLLVCSMNLALCQGIAGGDATAELDPRPDECCVSFSKNKSH</sequence>
<gene>
    <name evidence="1" type="ORF">Cci01nite_60530</name>
</gene>
<evidence type="ECO:0000313" key="2">
    <source>
        <dbReference type="Proteomes" id="UP000659904"/>
    </source>
</evidence>
<keyword evidence="2" id="KW-1185">Reference proteome</keyword>
<evidence type="ECO:0000313" key="1">
    <source>
        <dbReference type="EMBL" id="GIG00960.1"/>
    </source>
</evidence>
<dbReference type="InterPro" id="IPR011991">
    <property type="entry name" value="ArsR-like_HTH"/>
</dbReference>
<dbReference type="InterPro" id="IPR036390">
    <property type="entry name" value="WH_DNA-bd_sf"/>
</dbReference>
<reference evidence="1 2" key="1">
    <citation type="submission" date="2021-01" db="EMBL/GenBank/DDBJ databases">
        <title>Whole genome shotgun sequence of Catellatospora citrea NBRC 14495.</title>
        <authorList>
            <person name="Komaki H."/>
            <person name="Tamura T."/>
        </authorList>
    </citation>
    <scope>NUCLEOTIDE SEQUENCE [LARGE SCALE GENOMIC DNA]</scope>
    <source>
        <strain evidence="1 2">NBRC 14495</strain>
    </source>
</reference>
<dbReference type="AlphaFoldDB" id="A0A8J3KTH4"/>
<dbReference type="InterPro" id="IPR036388">
    <property type="entry name" value="WH-like_DNA-bd_sf"/>
</dbReference>
<accession>A0A8J3KTH4</accession>
<organism evidence="1 2">
    <name type="scientific">Catellatospora citrea</name>
    <dbReference type="NCBI Taxonomy" id="53366"/>
    <lineage>
        <taxon>Bacteria</taxon>
        <taxon>Bacillati</taxon>
        <taxon>Actinomycetota</taxon>
        <taxon>Actinomycetes</taxon>
        <taxon>Micromonosporales</taxon>
        <taxon>Micromonosporaceae</taxon>
        <taxon>Catellatospora</taxon>
    </lineage>
</organism>
<dbReference type="Pfam" id="PF12840">
    <property type="entry name" value="HTH_20"/>
    <property type="match status" value="1"/>
</dbReference>
<dbReference type="Proteomes" id="UP000659904">
    <property type="component" value="Unassembled WGS sequence"/>
</dbReference>
<dbReference type="Gene3D" id="1.10.10.10">
    <property type="entry name" value="Winged helix-like DNA-binding domain superfamily/Winged helix DNA-binding domain"/>
    <property type="match status" value="1"/>
</dbReference>
<dbReference type="EMBL" id="BONH01000033">
    <property type="protein sequence ID" value="GIG00960.1"/>
    <property type="molecule type" value="Genomic_DNA"/>
</dbReference>
<proteinExistence type="predicted"/>
<name>A0A8J3KTH4_9ACTN</name>
<dbReference type="SUPFAM" id="SSF46785">
    <property type="entry name" value="Winged helix' DNA-binding domain"/>
    <property type="match status" value="1"/>
</dbReference>
<dbReference type="CDD" id="cd00090">
    <property type="entry name" value="HTH_ARSR"/>
    <property type="match status" value="1"/>
</dbReference>